<feature type="transmembrane region" description="Helical" evidence="2">
    <location>
        <begin position="87"/>
        <end position="108"/>
    </location>
</feature>
<protein>
    <submittedName>
        <fullName evidence="3">Uncharacterized protein</fullName>
    </submittedName>
</protein>
<reference evidence="3 4" key="1">
    <citation type="submission" date="2019-08" db="EMBL/GenBank/DDBJ databases">
        <title>Archaea genome.</title>
        <authorList>
            <person name="Kajale S."/>
            <person name="Shouche Y."/>
            <person name="Deshpande N."/>
            <person name="Sharma A."/>
        </authorList>
    </citation>
    <scope>NUCLEOTIDE SEQUENCE [LARGE SCALE GENOMIC DNA]</scope>
    <source>
        <strain evidence="3 4">ESP3B_9</strain>
    </source>
</reference>
<evidence type="ECO:0000256" key="2">
    <source>
        <dbReference type="SAM" id="Phobius"/>
    </source>
</evidence>
<keyword evidence="4" id="KW-1185">Reference proteome</keyword>
<evidence type="ECO:0000313" key="4">
    <source>
        <dbReference type="Proteomes" id="UP000324104"/>
    </source>
</evidence>
<evidence type="ECO:0000256" key="1">
    <source>
        <dbReference type="SAM" id="MobiDB-lite"/>
    </source>
</evidence>
<feature type="transmembrane region" description="Helical" evidence="2">
    <location>
        <begin position="235"/>
        <end position="258"/>
    </location>
</feature>
<dbReference type="AlphaFoldDB" id="A0A5D5AN06"/>
<gene>
    <name evidence="3" type="ORF">FYC77_18525</name>
</gene>
<evidence type="ECO:0000313" key="3">
    <source>
        <dbReference type="EMBL" id="TYT60481.1"/>
    </source>
</evidence>
<dbReference type="RefSeq" id="WP_149082984.1">
    <property type="nucleotide sequence ID" value="NZ_VTAW01000040.1"/>
</dbReference>
<feature type="transmembrane region" description="Helical" evidence="2">
    <location>
        <begin position="129"/>
        <end position="151"/>
    </location>
</feature>
<sequence length="285" mass="30235">MAPAITHFLVGATLLVFAFVPIAIRYDLGREHAVWLIPLGGVWGLLPDVHHITPVFQAELYAVHNTAWMDLFALHYTLDRPIVRARYTASVFGSIAAFIVAVIALWVTPRVRATGQWWRSTRAIVTAGSSLLATAYATVVLGVIVSVQQAFGAVSTLVGSESLLVGGLLLVPIGGGLGLVYTIGLEIYGRDRRLEPTTAAAWAVLTGGLCWLVGVVCLAPLWLGAIGVESVAPPLLHGGSLVALVAYGTVFGAVYAMVREGVRSGSERPLGIDETSGSTHLRSFR</sequence>
<feature type="region of interest" description="Disordered" evidence="1">
    <location>
        <begin position="266"/>
        <end position="285"/>
    </location>
</feature>
<accession>A0A5D5AN06</accession>
<feature type="compositionally biased region" description="Polar residues" evidence="1">
    <location>
        <begin position="275"/>
        <end position="285"/>
    </location>
</feature>
<comment type="caution">
    <text evidence="3">The sequence shown here is derived from an EMBL/GenBank/DDBJ whole genome shotgun (WGS) entry which is preliminary data.</text>
</comment>
<keyword evidence="2" id="KW-0472">Membrane</keyword>
<proteinExistence type="predicted"/>
<keyword evidence="2" id="KW-0812">Transmembrane</keyword>
<feature type="transmembrane region" description="Helical" evidence="2">
    <location>
        <begin position="163"/>
        <end position="188"/>
    </location>
</feature>
<dbReference type="Proteomes" id="UP000324104">
    <property type="component" value="Unassembled WGS sequence"/>
</dbReference>
<name>A0A5D5AN06_9EURY</name>
<keyword evidence="2" id="KW-1133">Transmembrane helix</keyword>
<organism evidence="3 4">
    <name type="scientific">Natrialba swarupiae</name>
    <dbReference type="NCBI Taxonomy" id="2448032"/>
    <lineage>
        <taxon>Archaea</taxon>
        <taxon>Methanobacteriati</taxon>
        <taxon>Methanobacteriota</taxon>
        <taxon>Stenosarchaea group</taxon>
        <taxon>Halobacteria</taxon>
        <taxon>Halobacteriales</taxon>
        <taxon>Natrialbaceae</taxon>
        <taxon>Natrialba</taxon>
    </lineage>
</organism>
<feature type="transmembrane region" description="Helical" evidence="2">
    <location>
        <begin position="200"/>
        <end position="223"/>
    </location>
</feature>
<dbReference type="EMBL" id="VTAW01000040">
    <property type="protein sequence ID" value="TYT60481.1"/>
    <property type="molecule type" value="Genomic_DNA"/>
</dbReference>